<comment type="caution">
    <text evidence="2">The sequence shown here is derived from an EMBL/GenBank/DDBJ whole genome shotgun (WGS) entry which is preliminary data.</text>
</comment>
<name>A0A1Y1V5B2_9FUNG</name>
<dbReference type="EMBL" id="MCFH01000030">
    <property type="protein sequence ID" value="ORX47574.1"/>
    <property type="molecule type" value="Genomic_DNA"/>
</dbReference>
<proteinExistence type="predicted"/>
<protein>
    <submittedName>
        <fullName evidence="2">Uncharacterized protein</fullName>
    </submittedName>
</protein>
<dbReference type="OrthoDB" id="10461993at2759"/>
<reference evidence="2 3" key="2">
    <citation type="submission" date="2016-08" db="EMBL/GenBank/DDBJ databases">
        <title>Pervasive Adenine N6-methylation of Active Genes in Fungi.</title>
        <authorList>
            <consortium name="DOE Joint Genome Institute"/>
            <person name="Mondo S.J."/>
            <person name="Dannebaum R.O."/>
            <person name="Kuo R.C."/>
            <person name="Labutti K."/>
            <person name="Haridas S."/>
            <person name="Kuo A."/>
            <person name="Salamov A."/>
            <person name="Ahrendt S.R."/>
            <person name="Lipzen A."/>
            <person name="Sullivan W."/>
            <person name="Andreopoulos W.B."/>
            <person name="Clum A."/>
            <person name="Lindquist E."/>
            <person name="Daum C."/>
            <person name="Ramamoorthy G.K."/>
            <person name="Gryganskyi A."/>
            <person name="Culley D."/>
            <person name="Magnuson J.K."/>
            <person name="James T.Y."/>
            <person name="O'Malley M.A."/>
            <person name="Stajich J.E."/>
            <person name="Spatafora J.W."/>
            <person name="Visel A."/>
            <person name="Grigoriev I.V."/>
        </authorList>
    </citation>
    <scope>NUCLEOTIDE SEQUENCE [LARGE SCALE GENOMIC DNA]</scope>
    <source>
        <strain evidence="3">finn</strain>
    </source>
</reference>
<keyword evidence="1" id="KW-0732">Signal</keyword>
<dbReference type="AlphaFoldDB" id="A0A1Y1V5B2"/>
<evidence type="ECO:0000313" key="3">
    <source>
        <dbReference type="Proteomes" id="UP000193719"/>
    </source>
</evidence>
<accession>A0A1Y1V5B2</accession>
<feature type="signal peptide" evidence="1">
    <location>
        <begin position="1"/>
        <end position="16"/>
    </location>
</feature>
<evidence type="ECO:0000256" key="1">
    <source>
        <dbReference type="SAM" id="SignalP"/>
    </source>
</evidence>
<gene>
    <name evidence="2" type="ORF">BCR36DRAFT_398414</name>
</gene>
<keyword evidence="3" id="KW-1185">Reference proteome</keyword>
<sequence>MQFYILILFITNLVNSILIQNENDLRSILANNENENEKEINLDSIINIDDSLVIKNPYKKLSFIGKSSEISSLKFEDISKELHFTDNVKEVILKDLSIIGNIYFDNNIKVTISSVSLIGNIYSDFKNNNEYLKIKDFKYKSSTFPSNNCINLGGNVEIENSEFFGSISCKNRLINYEGLDKYKMSIQNSYFNGENSCPFINIKNGINITINESRFEKGFSNEEIEGG</sequence>
<feature type="chain" id="PRO_5012575888" evidence="1">
    <location>
        <begin position="17"/>
        <end position="227"/>
    </location>
</feature>
<evidence type="ECO:0000313" key="2">
    <source>
        <dbReference type="EMBL" id="ORX47574.1"/>
    </source>
</evidence>
<organism evidence="2 3">
    <name type="scientific">Piromyces finnis</name>
    <dbReference type="NCBI Taxonomy" id="1754191"/>
    <lineage>
        <taxon>Eukaryota</taxon>
        <taxon>Fungi</taxon>
        <taxon>Fungi incertae sedis</taxon>
        <taxon>Chytridiomycota</taxon>
        <taxon>Chytridiomycota incertae sedis</taxon>
        <taxon>Neocallimastigomycetes</taxon>
        <taxon>Neocallimastigales</taxon>
        <taxon>Neocallimastigaceae</taxon>
        <taxon>Piromyces</taxon>
    </lineage>
</organism>
<dbReference type="Proteomes" id="UP000193719">
    <property type="component" value="Unassembled WGS sequence"/>
</dbReference>
<reference evidence="2 3" key="1">
    <citation type="submission" date="2016-08" db="EMBL/GenBank/DDBJ databases">
        <title>Genomes of anaerobic fungi encode conserved fungal cellulosomes for biomass hydrolysis.</title>
        <authorList>
            <consortium name="DOE Joint Genome Institute"/>
            <person name="Haitjema C.H."/>
            <person name="Gilmore S.P."/>
            <person name="Henske J.K."/>
            <person name="Solomon K.V."/>
            <person name="De Groot R."/>
            <person name="Kuo A."/>
            <person name="Mondo S.J."/>
            <person name="Salamov A.A."/>
            <person name="Labutti K."/>
            <person name="Zhao Z."/>
            <person name="Chiniquy J."/>
            <person name="Barry K."/>
            <person name="Brewer H.M."/>
            <person name="Purvine S.O."/>
            <person name="Wright A.T."/>
            <person name="Boxma B."/>
            <person name="Van Alen T."/>
            <person name="Hackstein J.H."/>
            <person name="Baker S.E."/>
            <person name="Grigoriev I.V."/>
            <person name="O'Malley M.A."/>
        </authorList>
    </citation>
    <scope>NUCLEOTIDE SEQUENCE [LARGE SCALE GENOMIC DNA]</scope>
    <source>
        <strain evidence="3">finn</strain>
    </source>
</reference>